<proteinExistence type="inferred from homology"/>
<evidence type="ECO:0000259" key="4">
    <source>
        <dbReference type="Pfam" id="PF00135"/>
    </source>
</evidence>
<name>A0AAV9G4L4_9PEZI</name>
<evidence type="ECO:0000256" key="3">
    <source>
        <dbReference type="RuleBase" id="RU361235"/>
    </source>
</evidence>
<dbReference type="Proteomes" id="UP001321760">
    <property type="component" value="Unassembled WGS sequence"/>
</dbReference>
<evidence type="ECO:0000313" key="5">
    <source>
        <dbReference type="EMBL" id="KAK4443069.1"/>
    </source>
</evidence>
<evidence type="ECO:0000256" key="1">
    <source>
        <dbReference type="ARBA" id="ARBA00005964"/>
    </source>
</evidence>
<dbReference type="Gene3D" id="3.40.50.1820">
    <property type="entry name" value="alpha/beta hydrolase"/>
    <property type="match status" value="2"/>
</dbReference>
<reference evidence="5" key="1">
    <citation type="journal article" date="2023" name="Mol. Phylogenet. Evol.">
        <title>Genome-scale phylogeny and comparative genomics of the fungal order Sordariales.</title>
        <authorList>
            <person name="Hensen N."/>
            <person name="Bonometti L."/>
            <person name="Westerberg I."/>
            <person name="Brannstrom I.O."/>
            <person name="Guillou S."/>
            <person name="Cros-Aarteil S."/>
            <person name="Calhoun S."/>
            <person name="Haridas S."/>
            <person name="Kuo A."/>
            <person name="Mondo S."/>
            <person name="Pangilinan J."/>
            <person name="Riley R."/>
            <person name="LaButti K."/>
            <person name="Andreopoulos B."/>
            <person name="Lipzen A."/>
            <person name="Chen C."/>
            <person name="Yan M."/>
            <person name="Daum C."/>
            <person name="Ng V."/>
            <person name="Clum A."/>
            <person name="Steindorff A."/>
            <person name="Ohm R.A."/>
            <person name="Martin F."/>
            <person name="Silar P."/>
            <person name="Natvig D.O."/>
            <person name="Lalanne C."/>
            <person name="Gautier V."/>
            <person name="Ament-Velasquez S.L."/>
            <person name="Kruys A."/>
            <person name="Hutchinson M.I."/>
            <person name="Powell A.J."/>
            <person name="Barry K."/>
            <person name="Miller A.N."/>
            <person name="Grigoriev I.V."/>
            <person name="Debuchy R."/>
            <person name="Gladieux P."/>
            <person name="Hiltunen Thoren M."/>
            <person name="Johannesson H."/>
        </authorList>
    </citation>
    <scope>NUCLEOTIDE SEQUENCE</scope>
    <source>
        <strain evidence="5">PSN243</strain>
    </source>
</reference>
<dbReference type="PANTHER" id="PTHR43918">
    <property type="entry name" value="ACETYLCHOLINESTERASE"/>
    <property type="match status" value="1"/>
</dbReference>
<feature type="domain" description="Carboxylesterase type B" evidence="4">
    <location>
        <begin position="391"/>
        <end position="494"/>
    </location>
</feature>
<dbReference type="PROSITE" id="PS00122">
    <property type="entry name" value="CARBOXYLESTERASE_B_1"/>
    <property type="match status" value="1"/>
</dbReference>
<dbReference type="EC" id="3.1.1.-" evidence="3"/>
<evidence type="ECO:0000313" key="6">
    <source>
        <dbReference type="Proteomes" id="UP001321760"/>
    </source>
</evidence>
<feature type="signal peptide" evidence="3">
    <location>
        <begin position="1"/>
        <end position="17"/>
    </location>
</feature>
<keyword evidence="6" id="KW-1185">Reference proteome</keyword>
<protein>
    <recommendedName>
        <fullName evidence="3">Carboxylic ester hydrolase</fullName>
        <ecNumber evidence="3">3.1.1.-</ecNumber>
    </recommendedName>
</protein>
<feature type="domain" description="Carboxylesterase type B" evidence="4">
    <location>
        <begin position="32"/>
        <end position="367"/>
    </location>
</feature>
<dbReference type="InterPro" id="IPR029058">
    <property type="entry name" value="AB_hydrolase_fold"/>
</dbReference>
<dbReference type="InterPro" id="IPR002018">
    <property type="entry name" value="CarbesteraseB"/>
</dbReference>
<accession>A0AAV9G4L4</accession>
<feature type="chain" id="PRO_5043107504" description="Carboxylic ester hydrolase" evidence="3">
    <location>
        <begin position="18"/>
        <end position="516"/>
    </location>
</feature>
<dbReference type="Pfam" id="PF00135">
    <property type="entry name" value="COesterase"/>
    <property type="match status" value="2"/>
</dbReference>
<gene>
    <name evidence="5" type="ORF">QBC34DRAFT_362604</name>
</gene>
<dbReference type="AlphaFoldDB" id="A0AAV9G4L4"/>
<dbReference type="SUPFAM" id="SSF53474">
    <property type="entry name" value="alpha/beta-Hydrolases"/>
    <property type="match status" value="1"/>
</dbReference>
<organism evidence="5 6">
    <name type="scientific">Podospora aff. communis PSN243</name>
    <dbReference type="NCBI Taxonomy" id="3040156"/>
    <lineage>
        <taxon>Eukaryota</taxon>
        <taxon>Fungi</taxon>
        <taxon>Dikarya</taxon>
        <taxon>Ascomycota</taxon>
        <taxon>Pezizomycotina</taxon>
        <taxon>Sordariomycetes</taxon>
        <taxon>Sordariomycetidae</taxon>
        <taxon>Sordariales</taxon>
        <taxon>Podosporaceae</taxon>
        <taxon>Podospora</taxon>
    </lineage>
</organism>
<dbReference type="GO" id="GO:0052689">
    <property type="term" value="F:carboxylic ester hydrolase activity"/>
    <property type="evidence" value="ECO:0007669"/>
    <property type="project" value="TreeGrafter"/>
</dbReference>
<reference evidence="5" key="2">
    <citation type="submission" date="2023-05" db="EMBL/GenBank/DDBJ databases">
        <authorList>
            <consortium name="Lawrence Berkeley National Laboratory"/>
            <person name="Steindorff A."/>
            <person name="Hensen N."/>
            <person name="Bonometti L."/>
            <person name="Westerberg I."/>
            <person name="Brannstrom I.O."/>
            <person name="Guillou S."/>
            <person name="Cros-Aarteil S."/>
            <person name="Calhoun S."/>
            <person name="Haridas S."/>
            <person name="Kuo A."/>
            <person name="Mondo S."/>
            <person name="Pangilinan J."/>
            <person name="Riley R."/>
            <person name="Labutti K."/>
            <person name="Andreopoulos B."/>
            <person name="Lipzen A."/>
            <person name="Chen C."/>
            <person name="Yanf M."/>
            <person name="Daum C."/>
            <person name="Ng V."/>
            <person name="Clum A."/>
            <person name="Ohm R."/>
            <person name="Martin F."/>
            <person name="Silar P."/>
            <person name="Natvig D."/>
            <person name="Lalanne C."/>
            <person name="Gautier V."/>
            <person name="Ament-Velasquez S.L."/>
            <person name="Kruys A."/>
            <person name="Hutchinson M.I."/>
            <person name="Powell A.J."/>
            <person name="Barry K."/>
            <person name="Miller A.N."/>
            <person name="Grigoriev I.V."/>
            <person name="Debuchy R."/>
            <person name="Gladieux P."/>
            <person name="Thoren M.H."/>
            <person name="Johannesson H."/>
        </authorList>
    </citation>
    <scope>NUCLEOTIDE SEQUENCE</scope>
    <source>
        <strain evidence="5">PSN243</strain>
    </source>
</reference>
<keyword evidence="3" id="KW-0732">Signal</keyword>
<evidence type="ECO:0000256" key="2">
    <source>
        <dbReference type="ARBA" id="ARBA00022801"/>
    </source>
</evidence>
<comment type="caution">
    <text evidence="5">The sequence shown here is derived from an EMBL/GenBank/DDBJ whole genome shotgun (WGS) entry which is preliminary data.</text>
</comment>
<dbReference type="PANTHER" id="PTHR43918:SF4">
    <property type="entry name" value="CARBOXYLIC ESTER HYDROLASE"/>
    <property type="match status" value="1"/>
</dbReference>
<dbReference type="InterPro" id="IPR050654">
    <property type="entry name" value="AChE-related_enzymes"/>
</dbReference>
<dbReference type="InterPro" id="IPR019819">
    <property type="entry name" value="Carboxylesterase_B_CS"/>
</dbReference>
<comment type="similarity">
    <text evidence="1 3">Belongs to the type-B carboxylesterase/lipase family.</text>
</comment>
<dbReference type="EMBL" id="MU866000">
    <property type="protein sequence ID" value="KAK4443069.1"/>
    <property type="molecule type" value="Genomic_DNA"/>
</dbReference>
<keyword evidence="2 3" id="KW-0378">Hydrolase</keyword>
<dbReference type="InterPro" id="IPR019826">
    <property type="entry name" value="Carboxylesterase_B_AS"/>
</dbReference>
<dbReference type="PROSITE" id="PS00941">
    <property type="entry name" value="CARBOXYLESTERASE_B_2"/>
    <property type="match status" value="1"/>
</dbReference>
<sequence>MRFNTFAASLLAASVRAQSTPPAPPPPPGPLTVQTTSGTYTGLIDPFLPDVHQWLGIPFAQPPLGTLRFMPPQPAPDHGHADAKAYKPICLQDSGEKTGLYWELVPEFQNHDVQSEDCLYLNIWGPKGLPAGKGKGKGKGKNGEEEEEEGLLPVIIWVCGGGFKEGGGHAPYQVPGKWIQRTGTHLVVTFNSRLNVFGFPATAGAERNAGLLDIRMVVEWLRDNVAGFGGDPERMVLYGQSAGANAVNAYAYANPADPIVKGLIISSSSTPATNPTSSPLFHDLAQNAGCAGLNATAELACMQQLDALVLQQKVDEANPDPFRGLFRPIADNVTMFANVTARLEQGLVANIPMIAGFNFNESTAFLVPFDINATTPPPTIVPGTAGLACGPVREAAKRNTYGLTTYRYLYSGNFTNITPRYWLAGMHSSEIPLVFGTHADFRGNSTEFEYQTSYAMQSFWVSFASNPSQPPVNHLGQVWPAFAATNGQTMVFGNSTGLGPSYVDSVAVANKYSGVC</sequence>